<keyword evidence="2" id="KW-0201">Cytochrome c-type biogenesis</keyword>
<evidence type="ECO:0000256" key="5">
    <source>
        <dbReference type="SAM" id="SignalP"/>
    </source>
</evidence>
<dbReference type="InterPro" id="IPR050553">
    <property type="entry name" value="Thioredoxin_ResA/DsbE_sf"/>
</dbReference>
<dbReference type="InterPro" id="IPR000866">
    <property type="entry name" value="AhpC/TSA"/>
</dbReference>
<dbReference type="CDD" id="cd02966">
    <property type="entry name" value="TlpA_like_family"/>
    <property type="match status" value="1"/>
</dbReference>
<keyword evidence="8" id="KW-1185">Reference proteome</keyword>
<dbReference type="InterPro" id="IPR017801">
    <property type="entry name" value="DUF3738"/>
</dbReference>
<dbReference type="SUPFAM" id="SSF52833">
    <property type="entry name" value="Thioredoxin-like"/>
    <property type="match status" value="1"/>
</dbReference>
<feature type="domain" description="Thioredoxin" evidence="6">
    <location>
        <begin position="24"/>
        <end position="165"/>
    </location>
</feature>
<reference evidence="7 8" key="1">
    <citation type="submission" date="2020-09" db="EMBL/GenBank/DDBJ databases">
        <title>Pedobacter sp. SW-16 isolated from soil near Yeocheon.</title>
        <authorList>
            <person name="Im H.S."/>
            <person name="Joung Y."/>
            <person name="Lee S.-S."/>
        </authorList>
    </citation>
    <scope>NUCLEOTIDE SEQUENCE [LARGE SCALE GENOMIC DNA]</scope>
    <source>
        <strain evidence="7 8">SW-16</strain>
    </source>
</reference>
<accession>A0ABX6TG01</accession>
<evidence type="ECO:0000256" key="4">
    <source>
        <dbReference type="ARBA" id="ARBA00023284"/>
    </source>
</evidence>
<evidence type="ECO:0000313" key="8">
    <source>
        <dbReference type="Proteomes" id="UP000516439"/>
    </source>
</evidence>
<sequence>MKAIFFNLLLSICTYSALAQGVQIKAGDQFPDVLIKNLINSPVKAIQLGQKHDNKIYILNLWGTWCSPCIPEMDALAKLQLRNPGSIQVIGISNEKPSRLQNYLIKKTSKVWLCSDTSEFFYKLFAFAYVGQSAIVDAKGKVVALVKSDSINQKMIDRLVKGLTIKSTAEIKEKPVNNHDDIFAVDSTLIHSFTLRGYIKGQHSGSRRYTGKSAFDGRRISFTNASMASLYKDAYGIVSEKQLIYELPEKEVSDFDNKETLYSLDLLVKPEERDSLMVILQNKLRVLLPVKARIEYRLMPVYTLINKNFKQKESSDEKLSYSFSGQGYDGQGATLANFANDYLSNEFSLPVVDETGLTKRYNIKTNVAMRNRESILKSINDIGLDVVKQDRKMKVLVFYK</sequence>
<dbReference type="Pfam" id="PF12543">
    <property type="entry name" value="DUF3738"/>
    <property type="match status" value="1"/>
</dbReference>
<dbReference type="Pfam" id="PF00578">
    <property type="entry name" value="AhpC-TSA"/>
    <property type="match status" value="1"/>
</dbReference>
<evidence type="ECO:0000313" key="7">
    <source>
        <dbReference type="EMBL" id="QNR84413.1"/>
    </source>
</evidence>
<feature type="signal peptide" evidence="5">
    <location>
        <begin position="1"/>
        <end position="19"/>
    </location>
</feature>
<dbReference type="EMBL" id="CP061171">
    <property type="protein sequence ID" value="QNR84413.1"/>
    <property type="molecule type" value="Genomic_DNA"/>
</dbReference>
<comment type="subcellular location">
    <subcellularLocation>
        <location evidence="1">Cell envelope</location>
    </subcellularLocation>
</comment>
<dbReference type="Proteomes" id="UP000516439">
    <property type="component" value="Chromosome"/>
</dbReference>
<dbReference type="Gene3D" id="3.40.30.10">
    <property type="entry name" value="Glutaredoxin"/>
    <property type="match status" value="1"/>
</dbReference>
<gene>
    <name evidence="7" type="ORF">H9N25_21305</name>
</gene>
<dbReference type="PROSITE" id="PS51352">
    <property type="entry name" value="THIOREDOXIN_2"/>
    <property type="match status" value="1"/>
</dbReference>
<proteinExistence type="predicted"/>
<dbReference type="PANTHER" id="PTHR42852">
    <property type="entry name" value="THIOL:DISULFIDE INTERCHANGE PROTEIN DSBE"/>
    <property type="match status" value="1"/>
</dbReference>
<keyword evidence="4" id="KW-0676">Redox-active center</keyword>
<protein>
    <submittedName>
        <fullName evidence="7">DUF3738 domain-containing protein</fullName>
    </submittedName>
</protein>
<dbReference type="InterPro" id="IPR036249">
    <property type="entry name" value="Thioredoxin-like_sf"/>
</dbReference>
<evidence type="ECO:0000256" key="2">
    <source>
        <dbReference type="ARBA" id="ARBA00022748"/>
    </source>
</evidence>
<dbReference type="PANTHER" id="PTHR42852:SF6">
    <property type="entry name" value="THIOL:DISULFIDE INTERCHANGE PROTEIN DSBE"/>
    <property type="match status" value="1"/>
</dbReference>
<keyword evidence="3" id="KW-1015">Disulfide bond</keyword>
<name>A0ABX6TG01_9SPHI</name>
<evidence type="ECO:0000256" key="1">
    <source>
        <dbReference type="ARBA" id="ARBA00004196"/>
    </source>
</evidence>
<dbReference type="RefSeq" id="WP_190327164.1">
    <property type="nucleotide sequence ID" value="NZ_CP061171.1"/>
</dbReference>
<feature type="chain" id="PRO_5046051612" evidence="5">
    <location>
        <begin position="20"/>
        <end position="400"/>
    </location>
</feature>
<organism evidence="7 8">
    <name type="scientific">Pedobacter riviphilus</name>
    <dbReference type="NCBI Taxonomy" id="2766984"/>
    <lineage>
        <taxon>Bacteria</taxon>
        <taxon>Pseudomonadati</taxon>
        <taxon>Bacteroidota</taxon>
        <taxon>Sphingobacteriia</taxon>
        <taxon>Sphingobacteriales</taxon>
        <taxon>Sphingobacteriaceae</taxon>
        <taxon>Pedobacter</taxon>
    </lineage>
</organism>
<keyword evidence="5" id="KW-0732">Signal</keyword>
<dbReference type="InterPro" id="IPR013766">
    <property type="entry name" value="Thioredoxin_domain"/>
</dbReference>
<evidence type="ECO:0000256" key="3">
    <source>
        <dbReference type="ARBA" id="ARBA00023157"/>
    </source>
</evidence>
<evidence type="ECO:0000259" key="6">
    <source>
        <dbReference type="PROSITE" id="PS51352"/>
    </source>
</evidence>